<reference evidence="15" key="1">
    <citation type="journal article" date="2019" name="Int. J. Syst. Evol. Microbiol.">
        <title>The Global Catalogue of Microorganisms (GCM) 10K type strain sequencing project: providing services to taxonomists for standard genome sequencing and annotation.</title>
        <authorList>
            <consortium name="The Broad Institute Genomics Platform"/>
            <consortium name="The Broad Institute Genome Sequencing Center for Infectious Disease"/>
            <person name="Wu L."/>
            <person name="Ma J."/>
        </authorList>
    </citation>
    <scope>NUCLEOTIDE SEQUENCE [LARGE SCALE GENOMIC DNA]</scope>
    <source>
        <strain evidence="15">KCTC 52366</strain>
    </source>
</reference>
<evidence type="ECO:0000313" key="15">
    <source>
        <dbReference type="Proteomes" id="UP001595632"/>
    </source>
</evidence>
<feature type="domain" description="Moderate conductance mechanosensitive channel YbiO-like transmembrane helix 1" evidence="13">
    <location>
        <begin position="394"/>
        <end position="471"/>
    </location>
</feature>
<organism evidence="14 15">
    <name type="scientific">Psychromarinibacter halotolerans</name>
    <dbReference type="NCBI Taxonomy" id="1775175"/>
    <lineage>
        <taxon>Bacteria</taxon>
        <taxon>Pseudomonadati</taxon>
        <taxon>Pseudomonadota</taxon>
        <taxon>Alphaproteobacteria</taxon>
        <taxon>Rhodobacterales</taxon>
        <taxon>Paracoccaceae</taxon>
        <taxon>Psychromarinibacter</taxon>
    </lineage>
</organism>
<dbReference type="InterPro" id="IPR023408">
    <property type="entry name" value="MscS_beta-dom_sf"/>
</dbReference>
<keyword evidence="4 8" id="KW-0812">Transmembrane</keyword>
<evidence type="ECO:0000259" key="12">
    <source>
        <dbReference type="Pfam" id="PF21088"/>
    </source>
</evidence>
<dbReference type="EMBL" id="JBHRTB010000010">
    <property type="protein sequence ID" value="MFC3144820.1"/>
    <property type="molecule type" value="Genomic_DNA"/>
</dbReference>
<dbReference type="Pfam" id="PF25392">
    <property type="entry name" value="MS_channel_TM1"/>
    <property type="match status" value="1"/>
</dbReference>
<comment type="caution">
    <text evidence="14">The sequence shown here is derived from an EMBL/GenBank/DDBJ whole genome shotgun (WGS) entry which is preliminary data.</text>
</comment>
<dbReference type="Proteomes" id="UP001595632">
    <property type="component" value="Unassembled WGS sequence"/>
</dbReference>
<evidence type="ECO:0000256" key="5">
    <source>
        <dbReference type="ARBA" id="ARBA00022989"/>
    </source>
</evidence>
<keyword evidence="5 8" id="KW-1133">Transmembrane helix</keyword>
<dbReference type="SUPFAM" id="SSF50182">
    <property type="entry name" value="Sm-like ribonucleoproteins"/>
    <property type="match status" value="1"/>
</dbReference>
<keyword evidence="15" id="KW-1185">Reference proteome</keyword>
<feature type="transmembrane region" description="Helical" evidence="8">
    <location>
        <begin position="363"/>
        <end position="381"/>
    </location>
</feature>
<evidence type="ECO:0000256" key="1">
    <source>
        <dbReference type="ARBA" id="ARBA00004651"/>
    </source>
</evidence>
<evidence type="ECO:0000256" key="8">
    <source>
        <dbReference type="SAM" id="Phobius"/>
    </source>
</evidence>
<proteinExistence type="inferred from homology"/>
<dbReference type="PANTHER" id="PTHR30460">
    <property type="entry name" value="MODERATE CONDUCTANCE MECHANOSENSITIVE CHANNEL YBIO"/>
    <property type="match status" value="1"/>
</dbReference>
<feature type="transmembrane region" description="Helical" evidence="8">
    <location>
        <begin position="443"/>
        <end position="463"/>
    </location>
</feature>
<dbReference type="InterPro" id="IPR011066">
    <property type="entry name" value="MscS_channel_C_sf"/>
</dbReference>
<feature type="compositionally biased region" description="Low complexity" evidence="7">
    <location>
        <begin position="763"/>
        <end position="779"/>
    </location>
</feature>
<dbReference type="Pfam" id="PF21082">
    <property type="entry name" value="MS_channel_3rd"/>
    <property type="match status" value="1"/>
</dbReference>
<dbReference type="RefSeq" id="WP_379561447.1">
    <property type="nucleotide sequence ID" value="NZ_JARGYD010000009.1"/>
</dbReference>
<evidence type="ECO:0000259" key="11">
    <source>
        <dbReference type="Pfam" id="PF21082"/>
    </source>
</evidence>
<feature type="chain" id="PRO_5045495035" evidence="9">
    <location>
        <begin position="27"/>
        <end position="793"/>
    </location>
</feature>
<feature type="transmembrane region" description="Helical" evidence="8">
    <location>
        <begin position="526"/>
        <end position="546"/>
    </location>
</feature>
<comment type="similarity">
    <text evidence="2">Belongs to the MscS (TC 1.A.23) family.</text>
</comment>
<evidence type="ECO:0000313" key="14">
    <source>
        <dbReference type="EMBL" id="MFC3144820.1"/>
    </source>
</evidence>
<dbReference type="Gene3D" id="2.30.30.60">
    <property type="match status" value="1"/>
</dbReference>
<dbReference type="InterPro" id="IPR045276">
    <property type="entry name" value="YbiO_bact"/>
</dbReference>
<comment type="subcellular location">
    <subcellularLocation>
        <location evidence="1">Cell membrane</location>
        <topology evidence="1">Multi-pass membrane protein</topology>
    </subcellularLocation>
</comment>
<dbReference type="InterPro" id="IPR057485">
    <property type="entry name" value="YbiO-like_TM1"/>
</dbReference>
<dbReference type="SUPFAM" id="SSF82689">
    <property type="entry name" value="Mechanosensitive channel protein MscS (YggB), C-terminal domain"/>
    <property type="match status" value="1"/>
</dbReference>
<feature type="transmembrane region" description="Helical" evidence="8">
    <location>
        <begin position="258"/>
        <end position="277"/>
    </location>
</feature>
<feature type="signal peptide" evidence="9">
    <location>
        <begin position="1"/>
        <end position="26"/>
    </location>
</feature>
<feature type="transmembrane region" description="Helical" evidence="8">
    <location>
        <begin position="387"/>
        <end position="407"/>
    </location>
</feature>
<evidence type="ECO:0000256" key="3">
    <source>
        <dbReference type="ARBA" id="ARBA00022475"/>
    </source>
</evidence>
<evidence type="ECO:0000256" key="6">
    <source>
        <dbReference type="ARBA" id="ARBA00023136"/>
    </source>
</evidence>
<dbReference type="InterPro" id="IPR006685">
    <property type="entry name" value="MscS_channel_2nd"/>
</dbReference>
<accession>A0ABV7GXA4</accession>
<evidence type="ECO:0000256" key="2">
    <source>
        <dbReference type="ARBA" id="ARBA00008017"/>
    </source>
</evidence>
<name>A0ABV7GXA4_9RHOB</name>
<dbReference type="Gene3D" id="1.10.287.1260">
    <property type="match status" value="1"/>
</dbReference>
<dbReference type="InterPro" id="IPR049278">
    <property type="entry name" value="MS_channel_C"/>
</dbReference>
<dbReference type="Pfam" id="PF21088">
    <property type="entry name" value="MS_channel_1st"/>
    <property type="match status" value="1"/>
</dbReference>
<gene>
    <name evidence="14" type="ORF">ACFOGP_19015</name>
</gene>
<dbReference type="SUPFAM" id="SSF82861">
    <property type="entry name" value="Mechanosensitive channel protein MscS (YggB), transmembrane region"/>
    <property type="match status" value="1"/>
</dbReference>
<feature type="domain" description="Mechanosensitive ion channel MscS C-terminal" evidence="11">
    <location>
        <begin position="643"/>
        <end position="730"/>
    </location>
</feature>
<evidence type="ECO:0000256" key="4">
    <source>
        <dbReference type="ARBA" id="ARBA00022692"/>
    </source>
</evidence>
<feature type="transmembrane region" description="Helical" evidence="8">
    <location>
        <begin position="552"/>
        <end position="570"/>
    </location>
</feature>
<feature type="transmembrane region" description="Helical" evidence="8">
    <location>
        <begin position="174"/>
        <end position="203"/>
    </location>
</feature>
<sequence length="793" mass="85304">MRRSLARFLTAVLLSLSLLPILPAMAQEAAPSSVDLLIEVLEDDTQRAKLLEKLKAAGAGSDTTPDAIVETLETATAEEPADLSFGRRIALVTQEVAEGVAGQLGAVWTQVTGASAVFDGLSGNETSVLLDALRELALVIIGTVLVFIVLRRIAKGIYARMGGRARDSGWIRTVGLFAVSSIMDALIVIVAWAAGYALAVLALGDFGTIGIRQTLYLNAFLLVELAKVGARMILSPSSGALRILPVTDRAARYMSRRLGLIIGVIGYGMLLVVPIINVNVSFAAGRAVSALIAFAVLAFAVFLVIRNRRAVADWILCDKTRLAKAPGAEPAEVHPEIDAELQADAEAAAPHRRHGPLAYLARNWHWPALLYLLVLFFVVLARPGDAAFQTLLGSGQVAVIALLGLLLSGVLTRVMVRGVQVPEGLSARLPLLERRLNRFVPKVLYILRLVIFAAVVLLALNAISLIDLRGWMVSQFGIRATGAIFSVALVLLASFLVWLALTSWVDYRLNPEFGQVATARERTLLTLLRNAATIALIIITLMFVLSELGLDIAPLLASAGVLGLAIGFGAQKMVQDIITGVFIQLENAMNVGDVVTVGGTTGSVERLTIRSASLRDVQGVYHIIPFSSVDMVSNYVKDFGYYVCDMGIAYREDTEEAKQAMIDAFEILRSDPEQAEAIIGDFEYFGVNSLGDSAVVLRARIKCAPGKQWGVGREYNGIVKRVFDERGIEIPFPQQTIWLGEAKDGSPQTLKVANPERSAKSLPPADDTATTPTSATEAVEPTRDMPMDDDDNT</sequence>
<protein>
    <submittedName>
        <fullName evidence="14">Mechanosensitive ion channel domain-containing protein</fullName>
    </submittedName>
</protein>
<feature type="transmembrane region" description="Helical" evidence="8">
    <location>
        <begin position="283"/>
        <end position="305"/>
    </location>
</feature>
<evidence type="ECO:0000259" key="10">
    <source>
        <dbReference type="Pfam" id="PF00924"/>
    </source>
</evidence>
<evidence type="ECO:0000256" key="9">
    <source>
        <dbReference type="SAM" id="SignalP"/>
    </source>
</evidence>
<feature type="domain" description="Mechanosensitive ion channel transmembrane helices 2/3" evidence="12">
    <location>
        <begin position="533"/>
        <end position="571"/>
    </location>
</feature>
<keyword evidence="9" id="KW-0732">Signal</keyword>
<dbReference type="InterPro" id="IPR049142">
    <property type="entry name" value="MS_channel_1st"/>
</dbReference>
<keyword evidence="6 8" id="KW-0472">Membrane</keyword>
<dbReference type="Gene3D" id="3.30.70.100">
    <property type="match status" value="1"/>
</dbReference>
<feature type="transmembrane region" description="Helical" evidence="8">
    <location>
        <begin position="136"/>
        <end position="154"/>
    </location>
</feature>
<dbReference type="Pfam" id="PF00924">
    <property type="entry name" value="MS_channel_2nd"/>
    <property type="match status" value="1"/>
</dbReference>
<dbReference type="PANTHER" id="PTHR30460:SF0">
    <property type="entry name" value="MODERATE CONDUCTANCE MECHANOSENSITIVE CHANNEL YBIO"/>
    <property type="match status" value="1"/>
</dbReference>
<keyword evidence="3" id="KW-1003">Cell membrane</keyword>
<feature type="region of interest" description="Disordered" evidence="7">
    <location>
        <begin position="741"/>
        <end position="793"/>
    </location>
</feature>
<feature type="transmembrane region" description="Helical" evidence="8">
    <location>
        <begin position="483"/>
        <end position="505"/>
    </location>
</feature>
<evidence type="ECO:0000256" key="7">
    <source>
        <dbReference type="SAM" id="MobiDB-lite"/>
    </source>
</evidence>
<dbReference type="InterPro" id="IPR010920">
    <property type="entry name" value="LSM_dom_sf"/>
</dbReference>
<dbReference type="InterPro" id="IPR011014">
    <property type="entry name" value="MscS_channel_TM-2"/>
</dbReference>
<evidence type="ECO:0000259" key="13">
    <source>
        <dbReference type="Pfam" id="PF25392"/>
    </source>
</evidence>
<feature type="domain" description="Mechanosensitive ion channel MscS" evidence="10">
    <location>
        <begin position="573"/>
        <end position="636"/>
    </location>
</feature>